<evidence type="ECO:0000256" key="2">
    <source>
        <dbReference type="ARBA" id="ARBA00022737"/>
    </source>
</evidence>
<dbReference type="OrthoDB" id="4869960at2759"/>
<gene>
    <name evidence="3" type="ORF">HRI_002391300</name>
</gene>
<protein>
    <submittedName>
        <fullName evidence="3">Uncharacterized protein</fullName>
    </submittedName>
</protein>
<dbReference type="PANTHER" id="PTHR15574">
    <property type="entry name" value="WD REPEAT DOMAIN-CONTAINING FAMILY"/>
    <property type="match status" value="1"/>
</dbReference>
<dbReference type="AlphaFoldDB" id="A0A9W7I460"/>
<organism evidence="3 4">
    <name type="scientific">Hibiscus trionum</name>
    <name type="common">Flower of an hour</name>
    <dbReference type="NCBI Taxonomy" id="183268"/>
    <lineage>
        <taxon>Eukaryota</taxon>
        <taxon>Viridiplantae</taxon>
        <taxon>Streptophyta</taxon>
        <taxon>Embryophyta</taxon>
        <taxon>Tracheophyta</taxon>
        <taxon>Spermatophyta</taxon>
        <taxon>Magnoliopsida</taxon>
        <taxon>eudicotyledons</taxon>
        <taxon>Gunneridae</taxon>
        <taxon>Pentapetalae</taxon>
        <taxon>rosids</taxon>
        <taxon>malvids</taxon>
        <taxon>Malvales</taxon>
        <taxon>Malvaceae</taxon>
        <taxon>Malvoideae</taxon>
        <taxon>Hibiscus</taxon>
    </lineage>
</organism>
<dbReference type="Proteomes" id="UP001165190">
    <property type="component" value="Unassembled WGS sequence"/>
</dbReference>
<dbReference type="InterPro" id="IPR015943">
    <property type="entry name" value="WD40/YVTN_repeat-like_dom_sf"/>
</dbReference>
<dbReference type="EMBL" id="BSYR01000022">
    <property type="protein sequence ID" value="GMI87220.1"/>
    <property type="molecule type" value="Genomic_DNA"/>
</dbReference>
<dbReference type="GO" id="GO:0080008">
    <property type="term" value="C:Cul4-RING E3 ubiquitin ligase complex"/>
    <property type="evidence" value="ECO:0007669"/>
    <property type="project" value="TreeGrafter"/>
</dbReference>
<sequence>MPSTDDGSLITCAADGEVRCAQISERGVETRMVTKHKRGAYGFAIEPGSPHMFYSCGADGLVKHIDLRNAASTKLFKVQNVSSNILKLEFLNHLDFGWCKRLKSLRTSTMSIALGCG</sequence>
<keyword evidence="4" id="KW-1185">Reference proteome</keyword>
<evidence type="ECO:0000256" key="1">
    <source>
        <dbReference type="ARBA" id="ARBA00022574"/>
    </source>
</evidence>
<proteinExistence type="predicted"/>
<evidence type="ECO:0000313" key="4">
    <source>
        <dbReference type="Proteomes" id="UP001165190"/>
    </source>
</evidence>
<dbReference type="InterPro" id="IPR045151">
    <property type="entry name" value="DCAF8"/>
</dbReference>
<name>A0A9W7I460_HIBTR</name>
<accession>A0A9W7I460</accession>
<evidence type="ECO:0000313" key="3">
    <source>
        <dbReference type="EMBL" id="GMI87220.1"/>
    </source>
</evidence>
<reference evidence="3" key="1">
    <citation type="submission" date="2023-05" db="EMBL/GenBank/DDBJ databases">
        <title>Genome and transcriptome analyses reveal genes involved in the formation of fine ridges on petal epidermal cells in Hibiscus trionum.</title>
        <authorList>
            <person name="Koshimizu S."/>
            <person name="Masuda S."/>
            <person name="Ishii T."/>
            <person name="Shirasu K."/>
            <person name="Hoshino A."/>
            <person name="Arita M."/>
        </authorList>
    </citation>
    <scope>NUCLEOTIDE SEQUENCE</scope>
    <source>
        <strain evidence="3">Hamamatsu line</strain>
    </source>
</reference>
<dbReference type="SUPFAM" id="SSF50978">
    <property type="entry name" value="WD40 repeat-like"/>
    <property type="match status" value="1"/>
</dbReference>
<dbReference type="GO" id="GO:0005737">
    <property type="term" value="C:cytoplasm"/>
    <property type="evidence" value="ECO:0007669"/>
    <property type="project" value="TreeGrafter"/>
</dbReference>
<dbReference type="Gene3D" id="2.130.10.10">
    <property type="entry name" value="YVTN repeat-like/Quinoprotein amine dehydrogenase"/>
    <property type="match status" value="1"/>
</dbReference>
<keyword evidence="1" id="KW-0853">WD repeat</keyword>
<dbReference type="PANTHER" id="PTHR15574:SF21">
    <property type="entry name" value="DDB1- AND CUL4-ASSOCIATED FACTOR 8"/>
    <property type="match status" value="1"/>
</dbReference>
<dbReference type="InterPro" id="IPR036322">
    <property type="entry name" value="WD40_repeat_dom_sf"/>
</dbReference>
<comment type="caution">
    <text evidence="3">The sequence shown here is derived from an EMBL/GenBank/DDBJ whole genome shotgun (WGS) entry which is preliminary data.</text>
</comment>
<keyword evidence="2" id="KW-0677">Repeat</keyword>